<keyword evidence="4" id="KW-1185">Reference proteome</keyword>
<evidence type="ECO:0000256" key="1">
    <source>
        <dbReference type="SAM" id="MobiDB-lite"/>
    </source>
</evidence>
<feature type="transmembrane region" description="Helical" evidence="2">
    <location>
        <begin position="51"/>
        <end position="70"/>
    </location>
</feature>
<feature type="compositionally biased region" description="Acidic residues" evidence="1">
    <location>
        <begin position="1"/>
        <end position="10"/>
    </location>
</feature>
<organism evidence="3 4">
    <name type="scientific">Umezawaea endophytica</name>
    <dbReference type="NCBI Taxonomy" id="1654476"/>
    <lineage>
        <taxon>Bacteria</taxon>
        <taxon>Bacillati</taxon>
        <taxon>Actinomycetota</taxon>
        <taxon>Actinomycetes</taxon>
        <taxon>Pseudonocardiales</taxon>
        <taxon>Pseudonocardiaceae</taxon>
        <taxon>Umezawaea</taxon>
    </lineage>
</organism>
<evidence type="ECO:0000256" key="2">
    <source>
        <dbReference type="SAM" id="Phobius"/>
    </source>
</evidence>
<protein>
    <submittedName>
        <fullName evidence="3">Uncharacterized protein</fullName>
    </submittedName>
</protein>
<dbReference type="RefSeq" id="WP_259628782.1">
    <property type="nucleotide sequence ID" value="NZ_JANYMP010000031.1"/>
</dbReference>
<evidence type="ECO:0000313" key="4">
    <source>
        <dbReference type="Proteomes" id="UP001141259"/>
    </source>
</evidence>
<evidence type="ECO:0000313" key="3">
    <source>
        <dbReference type="EMBL" id="MCS7483322.1"/>
    </source>
</evidence>
<dbReference type="Proteomes" id="UP001141259">
    <property type="component" value="Unassembled WGS sequence"/>
</dbReference>
<keyword evidence="2" id="KW-0812">Transmembrane</keyword>
<dbReference type="EMBL" id="JANYMP010000031">
    <property type="protein sequence ID" value="MCS7483322.1"/>
    <property type="molecule type" value="Genomic_DNA"/>
</dbReference>
<feature type="region of interest" description="Disordered" evidence="1">
    <location>
        <begin position="1"/>
        <end position="27"/>
    </location>
</feature>
<dbReference type="AlphaFoldDB" id="A0A9X2VW71"/>
<reference evidence="3" key="1">
    <citation type="submission" date="2022-08" db="EMBL/GenBank/DDBJ databases">
        <authorList>
            <person name="Tistechok S."/>
            <person name="Samborskyy M."/>
            <person name="Roman I."/>
        </authorList>
    </citation>
    <scope>NUCLEOTIDE SEQUENCE</scope>
    <source>
        <strain evidence="3">DSM 103496</strain>
    </source>
</reference>
<accession>A0A9X2VW71</accession>
<name>A0A9X2VW71_9PSEU</name>
<keyword evidence="2" id="KW-0472">Membrane</keyword>
<gene>
    <name evidence="3" type="ORF">NZH93_41305</name>
</gene>
<proteinExistence type="predicted"/>
<feature type="transmembrane region" description="Helical" evidence="2">
    <location>
        <begin position="82"/>
        <end position="103"/>
    </location>
</feature>
<sequence>MDIPEQDGDDSIFAGLESVGDERPTSEARLRIEKGELTVDVSVPSSHASQFLEAATAALLVIGALVAPMLTLTAAPEGLPHWATVVMITVQLGILIWVSVNIFTGQAVLRRRPTG</sequence>
<comment type="caution">
    <text evidence="3">The sequence shown here is derived from an EMBL/GenBank/DDBJ whole genome shotgun (WGS) entry which is preliminary data.</text>
</comment>
<keyword evidence="2" id="KW-1133">Transmembrane helix</keyword>